<dbReference type="Proteomes" id="UP000201728">
    <property type="component" value="Chromosome"/>
</dbReference>
<organism evidence="1 2">
    <name type="scientific">Legionella clemsonensis</name>
    <dbReference type="NCBI Taxonomy" id="1867846"/>
    <lineage>
        <taxon>Bacteria</taxon>
        <taxon>Pseudomonadati</taxon>
        <taxon>Pseudomonadota</taxon>
        <taxon>Gammaproteobacteria</taxon>
        <taxon>Legionellales</taxon>
        <taxon>Legionellaceae</taxon>
        <taxon>Legionella</taxon>
    </lineage>
</organism>
<protein>
    <submittedName>
        <fullName evidence="1">Uncharacterized protein</fullName>
    </submittedName>
</protein>
<dbReference type="OrthoDB" id="5635690at2"/>
<dbReference type="RefSeq" id="WP_094090710.1">
    <property type="nucleotide sequence ID" value="NZ_CP016397.1"/>
</dbReference>
<proteinExistence type="predicted"/>
<evidence type="ECO:0000313" key="2">
    <source>
        <dbReference type="Proteomes" id="UP000201728"/>
    </source>
</evidence>
<dbReference type="AlphaFoldDB" id="A0A222P1M7"/>
<dbReference type="KEGG" id="lcd:clem_05595"/>
<accession>A0A222P1M7</accession>
<dbReference type="EMBL" id="CP016397">
    <property type="protein sequence ID" value="ASQ45675.1"/>
    <property type="molecule type" value="Genomic_DNA"/>
</dbReference>
<keyword evidence="2" id="KW-1185">Reference proteome</keyword>
<sequence length="210" mass="23460">MTINQSLYEAIKHLSQELELGGERYTGQVYASVGAQVAYTEFIAYLNSLPPQLQSDLMELKTSSGITLGHIIKDLNNRECIETASSNLKELLNNPLNKTVLHTRPHLTQEQIDTIKNKYGKKRLFIEGSEPGIILPKEYLATHLGRIEINNGTDYLNFLVAFPPNCYDSLFKFAKINCQPSIPNELLDAIDSGAINSEQLSALNEAISQY</sequence>
<gene>
    <name evidence="1" type="ORF">clem_05595</name>
</gene>
<reference evidence="2" key="1">
    <citation type="submission" date="2016-07" db="EMBL/GenBank/DDBJ databases">
        <authorList>
            <person name="Florea S."/>
            <person name="Webb J.S."/>
            <person name="Jaromczyk J."/>
            <person name="Schardl C.L."/>
        </authorList>
    </citation>
    <scope>NUCLEOTIDE SEQUENCE [LARGE SCALE GENOMIC DNA]</scope>
    <source>
        <strain evidence="2">CDC-D5610</strain>
    </source>
</reference>
<evidence type="ECO:0000313" key="1">
    <source>
        <dbReference type="EMBL" id="ASQ45675.1"/>
    </source>
</evidence>
<name>A0A222P1M7_9GAMM</name>